<dbReference type="GO" id="GO:0032259">
    <property type="term" value="P:methylation"/>
    <property type="evidence" value="ECO:0007669"/>
    <property type="project" value="UniProtKB-KW"/>
</dbReference>
<evidence type="ECO:0000256" key="2">
    <source>
        <dbReference type="ARBA" id="ARBA00022679"/>
    </source>
</evidence>
<keyword evidence="3" id="KW-0949">S-adenosyl-L-methionine</keyword>
<proteinExistence type="predicted"/>
<dbReference type="InterPro" id="IPR029063">
    <property type="entry name" value="SAM-dependent_MTases_sf"/>
</dbReference>
<evidence type="ECO:0000256" key="1">
    <source>
        <dbReference type="ARBA" id="ARBA00022603"/>
    </source>
</evidence>
<gene>
    <name evidence="5" type="ORF">H9645_07930</name>
</gene>
<evidence type="ECO:0000313" key="5">
    <source>
        <dbReference type="EMBL" id="MBD7987956.1"/>
    </source>
</evidence>
<accession>A0ABR8UIT6</accession>
<dbReference type="InterPro" id="IPR041698">
    <property type="entry name" value="Methyltransf_25"/>
</dbReference>
<dbReference type="PANTHER" id="PTHR43464">
    <property type="entry name" value="METHYLTRANSFERASE"/>
    <property type="match status" value="1"/>
</dbReference>
<keyword evidence="6" id="KW-1185">Reference proteome</keyword>
<keyword evidence="1 5" id="KW-0489">Methyltransferase</keyword>
<keyword evidence="2" id="KW-0808">Transferase</keyword>
<dbReference type="RefSeq" id="WP_191729157.1">
    <property type="nucleotide sequence ID" value="NZ_JACSQJ010000003.1"/>
</dbReference>
<comment type="caution">
    <text evidence="5">The sequence shown here is derived from an EMBL/GenBank/DDBJ whole genome shotgun (WGS) entry which is preliminary data.</text>
</comment>
<dbReference type="PANTHER" id="PTHR43464:SF19">
    <property type="entry name" value="UBIQUINONE BIOSYNTHESIS O-METHYLTRANSFERASE, MITOCHONDRIAL"/>
    <property type="match status" value="1"/>
</dbReference>
<evidence type="ECO:0000313" key="6">
    <source>
        <dbReference type="Proteomes" id="UP000647183"/>
    </source>
</evidence>
<dbReference type="GO" id="GO:0008168">
    <property type="term" value="F:methyltransferase activity"/>
    <property type="evidence" value="ECO:0007669"/>
    <property type="project" value="UniProtKB-KW"/>
</dbReference>
<evidence type="ECO:0000256" key="3">
    <source>
        <dbReference type="ARBA" id="ARBA00022691"/>
    </source>
</evidence>
<dbReference type="Gene3D" id="3.40.50.150">
    <property type="entry name" value="Vaccinia Virus protein VP39"/>
    <property type="match status" value="1"/>
</dbReference>
<dbReference type="Pfam" id="PF13649">
    <property type="entry name" value="Methyltransf_25"/>
    <property type="match status" value="1"/>
</dbReference>
<dbReference type="EMBL" id="JACSQJ010000003">
    <property type="protein sequence ID" value="MBD7987956.1"/>
    <property type="molecule type" value="Genomic_DNA"/>
</dbReference>
<evidence type="ECO:0000259" key="4">
    <source>
        <dbReference type="Pfam" id="PF13649"/>
    </source>
</evidence>
<organism evidence="5 6">
    <name type="scientific">Luteimonas colneyensis</name>
    <dbReference type="NCBI Taxonomy" id="2762230"/>
    <lineage>
        <taxon>Bacteria</taxon>
        <taxon>Pseudomonadati</taxon>
        <taxon>Pseudomonadota</taxon>
        <taxon>Gammaproteobacteria</taxon>
        <taxon>Lysobacterales</taxon>
        <taxon>Lysobacteraceae</taxon>
        <taxon>Luteimonas</taxon>
    </lineage>
</organism>
<reference evidence="5 6" key="1">
    <citation type="submission" date="2020-08" db="EMBL/GenBank/DDBJ databases">
        <title>A Genomic Blueprint of the Chicken Gut Microbiome.</title>
        <authorList>
            <person name="Gilroy R."/>
            <person name="Ravi A."/>
            <person name="Getino M."/>
            <person name="Pursley I."/>
            <person name="Horton D.L."/>
            <person name="Alikhan N.-F."/>
            <person name="Baker D."/>
            <person name="Gharbi K."/>
            <person name="Hall N."/>
            <person name="Watson M."/>
            <person name="Adriaenssens E.M."/>
            <person name="Foster-Nyarko E."/>
            <person name="Jarju S."/>
            <person name="Secka A."/>
            <person name="Antonio M."/>
            <person name="Oren A."/>
            <person name="Chaudhuri R."/>
            <person name="La Ragione R.M."/>
            <person name="Hildebrand F."/>
            <person name="Pallen M.J."/>
        </authorList>
    </citation>
    <scope>NUCLEOTIDE SEQUENCE [LARGE SCALE GENOMIC DNA]</scope>
    <source>
        <strain evidence="5 6">Sa2BVA3</strain>
    </source>
</reference>
<name>A0ABR8UIT6_9GAMM</name>
<dbReference type="Proteomes" id="UP000647183">
    <property type="component" value="Unassembled WGS sequence"/>
</dbReference>
<dbReference type="CDD" id="cd02440">
    <property type="entry name" value="AdoMet_MTases"/>
    <property type="match status" value="1"/>
</dbReference>
<sequence>MTKHITRDQSDAKPRIHRDNTLKFFEQRAARAQELGAIKAVLYQDKHPTLAEARDRAEKEALLPVLDTRPGDRVLDVGCGVGRWTSILSERCSYYHGLDFSPGLIDYARRSHAHRTNVQFSVASADDFSLSSLGSQAPFDLILCCGIYIYLNDEEIVSSGRCIADAAGHNARAIFREPIALKQRLTIKDHYSEELEADYNAIYRSKEDLMSLLSLHMAPAGFKLIHDAPMYDDPALNNRTDTKQHFFVLERS</sequence>
<dbReference type="SUPFAM" id="SSF53335">
    <property type="entry name" value="S-adenosyl-L-methionine-dependent methyltransferases"/>
    <property type="match status" value="1"/>
</dbReference>
<feature type="domain" description="Methyltransferase" evidence="4">
    <location>
        <begin position="74"/>
        <end position="157"/>
    </location>
</feature>
<protein>
    <submittedName>
        <fullName evidence="5">Methyltransferase domain-containing protein</fullName>
    </submittedName>
</protein>